<dbReference type="GO" id="GO:0001578">
    <property type="term" value="P:microtubule bundle formation"/>
    <property type="evidence" value="ECO:0007669"/>
    <property type="project" value="TreeGrafter"/>
</dbReference>
<sequence>MANEYLKAVLKSSVMDPFHNDEGTCSLASVYSNSNSSNDEEEYDTDGSCQSYTMGLRSPGGPMRGRSVKEFEEQLANLKKENFNLKLRIYFLEEKMGTNFTLDKDNVVEIANLQKEVQEKHELLCQAVKAMELEDEEHKKFIALKEDQLSQYQQELDDVRIQLQDTKFDSEGNSVKSDTTGFYSSRATNSGNLITELHEKMRILETELQLEKENNASLQIILGQAETLKCRYESMQREFQAKNETIKNLTDEIEAANDKILGFSDQIRELQGKLEVSQKENQQLQKLMQAENKRFEEVMGQVNDLKKKYTMAKMDLDREHKRAERIKVMNDMKVSELEDENEKQKVKIRDLQGKLEAALIEIKKNQNLAVSKSPVQKSNNSNTDDNSFSVSNPTTPAGAPKANSLHVPITPQHKTPVSSPLSSPEKFNIKDFEKMLQGAGESAGSDKILSQFQLINCENTTLKQKIVKLKSEQMKACEIIKNMIESRNKATEEINHLKDHIEELEHELESVVSKPSKDGIELPLQQRVANMNITAVNPDDEVDIAKKKLNMFGRRHYPK</sequence>
<evidence type="ECO:0000256" key="2">
    <source>
        <dbReference type="ARBA" id="ARBA00022490"/>
    </source>
</evidence>
<dbReference type="GO" id="GO:0097431">
    <property type="term" value="C:mitotic spindle pole"/>
    <property type="evidence" value="ECO:0007669"/>
    <property type="project" value="TreeGrafter"/>
</dbReference>
<dbReference type="GO" id="GO:0046600">
    <property type="term" value="P:negative regulation of centriole replication"/>
    <property type="evidence" value="ECO:0007669"/>
    <property type="project" value="TreeGrafter"/>
</dbReference>
<feature type="coiled-coil region" evidence="3">
    <location>
        <begin position="194"/>
        <end position="308"/>
    </location>
</feature>
<accession>A0AAV8ZQT4</accession>
<dbReference type="PANTHER" id="PTHR46930">
    <property type="entry name" value="CDK5 REGULATORY SUBUNIT-ASSOCIATED PROTEIN 2"/>
    <property type="match status" value="1"/>
</dbReference>
<dbReference type="GO" id="GO:0035371">
    <property type="term" value="C:microtubule plus-end"/>
    <property type="evidence" value="ECO:0007669"/>
    <property type="project" value="TreeGrafter"/>
</dbReference>
<evidence type="ECO:0000256" key="4">
    <source>
        <dbReference type="SAM" id="MobiDB-lite"/>
    </source>
</evidence>
<evidence type="ECO:0000313" key="6">
    <source>
        <dbReference type="EMBL" id="KAJ8968713.1"/>
    </source>
</evidence>
<feature type="coiled-coil region" evidence="3">
    <location>
        <begin position="142"/>
        <end position="169"/>
    </location>
</feature>
<dbReference type="GO" id="GO:0000132">
    <property type="term" value="P:establishment of mitotic spindle orientation"/>
    <property type="evidence" value="ECO:0007669"/>
    <property type="project" value="TreeGrafter"/>
</dbReference>
<dbReference type="Proteomes" id="UP001162156">
    <property type="component" value="Unassembled WGS sequence"/>
</dbReference>
<dbReference type="InterPro" id="IPR042791">
    <property type="entry name" value="CDK5RAP2"/>
</dbReference>
<feature type="compositionally biased region" description="Low complexity" evidence="4">
    <location>
        <begin position="378"/>
        <end position="392"/>
    </location>
</feature>
<dbReference type="GO" id="GO:0008017">
    <property type="term" value="F:microtubule binding"/>
    <property type="evidence" value="ECO:0007669"/>
    <property type="project" value="TreeGrafter"/>
</dbReference>
<keyword evidence="3" id="KW-0175">Coiled coil</keyword>
<reference evidence="6" key="1">
    <citation type="journal article" date="2023" name="Insect Mol. Biol.">
        <title>Genome sequencing provides insights into the evolution of gene families encoding plant cell wall-degrading enzymes in longhorned beetles.</title>
        <authorList>
            <person name="Shin N.R."/>
            <person name="Okamura Y."/>
            <person name="Kirsch R."/>
            <person name="Pauchet Y."/>
        </authorList>
    </citation>
    <scope>NUCLEOTIDE SEQUENCE</scope>
    <source>
        <strain evidence="6">RBIC_L_NR</strain>
    </source>
</reference>
<evidence type="ECO:0000259" key="5">
    <source>
        <dbReference type="Pfam" id="PF07989"/>
    </source>
</evidence>
<keyword evidence="7" id="KW-1185">Reference proteome</keyword>
<dbReference type="EMBL" id="JANEYF010000663">
    <property type="protein sequence ID" value="KAJ8968713.1"/>
    <property type="molecule type" value="Genomic_DNA"/>
</dbReference>
<comment type="caution">
    <text evidence="6">The sequence shown here is derived from an EMBL/GenBank/DDBJ whole genome shotgun (WGS) entry which is preliminary data.</text>
</comment>
<feature type="coiled-coil region" evidence="3">
    <location>
        <begin position="334"/>
        <end position="368"/>
    </location>
</feature>
<dbReference type="InterPro" id="IPR012943">
    <property type="entry name" value="Cnn_1N"/>
</dbReference>
<feature type="region of interest" description="Disordered" evidence="4">
    <location>
        <begin position="370"/>
        <end position="401"/>
    </location>
</feature>
<dbReference type="GO" id="GO:0000242">
    <property type="term" value="C:pericentriolar material"/>
    <property type="evidence" value="ECO:0007669"/>
    <property type="project" value="TreeGrafter"/>
</dbReference>
<protein>
    <recommendedName>
        <fullName evidence="5">Centrosomin N-terminal motif 1 domain-containing protein</fullName>
    </recommendedName>
</protein>
<dbReference type="GO" id="GO:0005737">
    <property type="term" value="C:cytoplasm"/>
    <property type="evidence" value="ECO:0007669"/>
    <property type="project" value="UniProtKB-SubCell"/>
</dbReference>
<evidence type="ECO:0000256" key="1">
    <source>
        <dbReference type="ARBA" id="ARBA00004496"/>
    </source>
</evidence>
<dbReference type="AlphaFoldDB" id="A0AAV8ZQT4"/>
<feature type="coiled-coil region" evidence="3">
    <location>
        <begin position="68"/>
        <end position="95"/>
    </location>
</feature>
<evidence type="ECO:0000256" key="3">
    <source>
        <dbReference type="SAM" id="Coils"/>
    </source>
</evidence>
<dbReference type="GO" id="GO:0090266">
    <property type="term" value="P:regulation of mitotic cell cycle spindle assembly checkpoint"/>
    <property type="evidence" value="ECO:0007669"/>
    <property type="project" value="TreeGrafter"/>
</dbReference>
<name>A0AAV8ZQT4_9CUCU</name>
<evidence type="ECO:0000313" key="7">
    <source>
        <dbReference type="Proteomes" id="UP001162156"/>
    </source>
</evidence>
<comment type="subcellular location">
    <subcellularLocation>
        <location evidence="1">Cytoplasm</location>
    </subcellularLocation>
</comment>
<dbReference type="PANTHER" id="PTHR46930:SF1">
    <property type="entry name" value="CDK5 REGULATORY SUBUNIT-ASSOCIATED PROTEIN 2"/>
    <property type="match status" value="1"/>
</dbReference>
<keyword evidence="2" id="KW-0963">Cytoplasm</keyword>
<proteinExistence type="predicted"/>
<dbReference type="GO" id="GO:0007099">
    <property type="term" value="P:centriole replication"/>
    <property type="evidence" value="ECO:0007669"/>
    <property type="project" value="TreeGrafter"/>
</dbReference>
<feature type="coiled-coil region" evidence="3">
    <location>
        <begin position="480"/>
        <end position="514"/>
    </location>
</feature>
<gene>
    <name evidence="6" type="ORF">NQ314_002168</name>
</gene>
<dbReference type="GO" id="GO:0043015">
    <property type="term" value="F:gamma-tubulin binding"/>
    <property type="evidence" value="ECO:0007669"/>
    <property type="project" value="TreeGrafter"/>
</dbReference>
<organism evidence="6 7">
    <name type="scientific">Rhamnusium bicolor</name>
    <dbReference type="NCBI Taxonomy" id="1586634"/>
    <lineage>
        <taxon>Eukaryota</taxon>
        <taxon>Metazoa</taxon>
        <taxon>Ecdysozoa</taxon>
        <taxon>Arthropoda</taxon>
        <taxon>Hexapoda</taxon>
        <taxon>Insecta</taxon>
        <taxon>Pterygota</taxon>
        <taxon>Neoptera</taxon>
        <taxon>Endopterygota</taxon>
        <taxon>Coleoptera</taxon>
        <taxon>Polyphaga</taxon>
        <taxon>Cucujiformia</taxon>
        <taxon>Chrysomeloidea</taxon>
        <taxon>Cerambycidae</taxon>
        <taxon>Lepturinae</taxon>
        <taxon>Rhagiini</taxon>
        <taxon>Rhamnusium</taxon>
    </lineage>
</organism>
<dbReference type="Pfam" id="PF07989">
    <property type="entry name" value="Cnn_1N"/>
    <property type="match status" value="1"/>
</dbReference>
<dbReference type="GO" id="GO:0007059">
    <property type="term" value="P:chromosome segregation"/>
    <property type="evidence" value="ECO:0007669"/>
    <property type="project" value="TreeGrafter"/>
</dbReference>
<feature type="domain" description="Centrosomin N-terminal motif 1" evidence="5">
    <location>
        <begin position="67"/>
        <end position="132"/>
    </location>
</feature>